<dbReference type="PANTHER" id="PTHR24221">
    <property type="entry name" value="ATP-BINDING CASSETTE SUB-FAMILY B"/>
    <property type="match status" value="1"/>
</dbReference>
<comment type="subcellular location">
    <subcellularLocation>
        <location evidence="1">Cell membrane</location>
        <topology evidence="1">Multi-pass membrane protein</topology>
    </subcellularLocation>
</comment>
<protein>
    <submittedName>
        <fullName evidence="12">ABC transporter permease</fullName>
    </submittedName>
</protein>
<dbReference type="PROSITE" id="PS00211">
    <property type="entry name" value="ABC_TRANSPORTER_1"/>
    <property type="match status" value="1"/>
</dbReference>
<keyword evidence="4 9" id="KW-0812">Transmembrane</keyword>
<evidence type="ECO:0000256" key="9">
    <source>
        <dbReference type="SAM" id="Phobius"/>
    </source>
</evidence>
<accession>A0A1Q9HP26</accession>
<evidence type="ECO:0000256" key="7">
    <source>
        <dbReference type="ARBA" id="ARBA00022989"/>
    </source>
</evidence>
<dbReference type="SUPFAM" id="SSF90123">
    <property type="entry name" value="ABC transporter transmembrane region"/>
    <property type="match status" value="1"/>
</dbReference>
<dbReference type="Pfam" id="PF00664">
    <property type="entry name" value="ABC_membrane"/>
    <property type="match status" value="1"/>
</dbReference>
<feature type="transmembrane region" description="Helical" evidence="9">
    <location>
        <begin position="263"/>
        <end position="287"/>
    </location>
</feature>
<feature type="domain" description="ABC transmembrane type-1" evidence="11">
    <location>
        <begin position="38"/>
        <end position="320"/>
    </location>
</feature>
<organism evidence="12 13">
    <name type="scientific">Vibrio panuliri</name>
    <dbReference type="NCBI Taxonomy" id="1381081"/>
    <lineage>
        <taxon>Bacteria</taxon>
        <taxon>Pseudomonadati</taxon>
        <taxon>Pseudomonadota</taxon>
        <taxon>Gammaproteobacteria</taxon>
        <taxon>Vibrionales</taxon>
        <taxon>Vibrionaceae</taxon>
        <taxon>Vibrio</taxon>
    </lineage>
</organism>
<dbReference type="InterPro" id="IPR017871">
    <property type="entry name" value="ABC_transporter-like_CS"/>
</dbReference>
<evidence type="ECO:0000256" key="1">
    <source>
        <dbReference type="ARBA" id="ARBA00004651"/>
    </source>
</evidence>
<keyword evidence="8 9" id="KW-0472">Membrane</keyword>
<feature type="transmembrane region" description="Helical" evidence="9">
    <location>
        <begin position="146"/>
        <end position="173"/>
    </location>
</feature>
<evidence type="ECO:0000259" key="11">
    <source>
        <dbReference type="PROSITE" id="PS50929"/>
    </source>
</evidence>
<dbReference type="Gene3D" id="1.20.1560.10">
    <property type="entry name" value="ABC transporter type 1, transmembrane domain"/>
    <property type="match status" value="1"/>
</dbReference>
<dbReference type="InterPro" id="IPR036640">
    <property type="entry name" value="ABC1_TM_sf"/>
</dbReference>
<feature type="transmembrane region" description="Helical" evidence="9">
    <location>
        <begin position="293"/>
        <end position="314"/>
    </location>
</feature>
<reference evidence="12 13" key="1">
    <citation type="submission" date="2016-09" db="EMBL/GenBank/DDBJ databases">
        <title>Genomic Taxonomy of the Vibrionaceae.</title>
        <authorList>
            <person name="Gonzalez-Castillo A."/>
            <person name="Gomez-Gil B."/>
            <person name="Enciso-Ibarra K."/>
        </authorList>
    </citation>
    <scope>NUCLEOTIDE SEQUENCE [LARGE SCALE GENOMIC DNA]</scope>
    <source>
        <strain evidence="12 13">CAIM 703</strain>
    </source>
</reference>
<dbReference type="InterPro" id="IPR027417">
    <property type="entry name" value="P-loop_NTPase"/>
</dbReference>
<evidence type="ECO:0000313" key="13">
    <source>
        <dbReference type="Proteomes" id="UP000186313"/>
    </source>
</evidence>
<dbReference type="InterPro" id="IPR003439">
    <property type="entry name" value="ABC_transporter-like_ATP-bd"/>
</dbReference>
<feature type="domain" description="ABC transporter" evidence="10">
    <location>
        <begin position="350"/>
        <end position="585"/>
    </location>
</feature>
<dbReference type="InterPro" id="IPR011527">
    <property type="entry name" value="ABC1_TM_dom"/>
</dbReference>
<evidence type="ECO:0000259" key="10">
    <source>
        <dbReference type="PROSITE" id="PS50893"/>
    </source>
</evidence>
<evidence type="ECO:0000256" key="5">
    <source>
        <dbReference type="ARBA" id="ARBA00022741"/>
    </source>
</evidence>
<proteinExistence type="predicted"/>
<dbReference type="GO" id="GO:0034040">
    <property type="term" value="F:ATPase-coupled lipid transmembrane transporter activity"/>
    <property type="evidence" value="ECO:0007669"/>
    <property type="project" value="TreeGrafter"/>
</dbReference>
<dbReference type="GO" id="GO:0005886">
    <property type="term" value="C:plasma membrane"/>
    <property type="evidence" value="ECO:0007669"/>
    <property type="project" value="UniProtKB-SubCell"/>
</dbReference>
<dbReference type="GO" id="GO:0016887">
    <property type="term" value="F:ATP hydrolysis activity"/>
    <property type="evidence" value="ECO:0007669"/>
    <property type="project" value="InterPro"/>
</dbReference>
<evidence type="ECO:0000256" key="6">
    <source>
        <dbReference type="ARBA" id="ARBA00022840"/>
    </source>
</evidence>
<dbReference type="EMBL" id="MJMJ01000002">
    <property type="protein sequence ID" value="OLQ92607.1"/>
    <property type="molecule type" value="Genomic_DNA"/>
</dbReference>
<dbReference type="InterPro" id="IPR039421">
    <property type="entry name" value="Type_1_exporter"/>
</dbReference>
<comment type="caution">
    <text evidence="12">The sequence shown here is derived from an EMBL/GenBank/DDBJ whole genome shotgun (WGS) entry which is preliminary data.</text>
</comment>
<keyword evidence="5" id="KW-0547">Nucleotide-binding</keyword>
<evidence type="ECO:0000256" key="4">
    <source>
        <dbReference type="ARBA" id="ARBA00022692"/>
    </source>
</evidence>
<dbReference type="Pfam" id="PF00005">
    <property type="entry name" value="ABC_tran"/>
    <property type="match status" value="1"/>
</dbReference>
<keyword evidence="7 9" id="KW-1133">Transmembrane helix</keyword>
<dbReference type="PROSITE" id="PS50893">
    <property type="entry name" value="ABC_TRANSPORTER_2"/>
    <property type="match status" value="1"/>
</dbReference>
<dbReference type="Gene3D" id="3.40.50.300">
    <property type="entry name" value="P-loop containing nucleotide triphosphate hydrolases"/>
    <property type="match status" value="1"/>
</dbReference>
<dbReference type="GO" id="GO:0140359">
    <property type="term" value="F:ABC-type transporter activity"/>
    <property type="evidence" value="ECO:0007669"/>
    <property type="project" value="InterPro"/>
</dbReference>
<keyword evidence="6" id="KW-0067">ATP-binding</keyword>
<dbReference type="AlphaFoldDB" id="A0A1Q9HP26"/>
<keyword evidence="2" id="KW-0813">Transport</keyword>
<dbReference type="PANTHER" id="PTHR24221:SF397">
    <property type="entry name" value="ABC TRANSPORTER, ATP-BINDING TRANSMEMBRANE PROTEIN"/>
    <property type="match status" value="1"/>
</dbReference>
<dbReference type="SMART" id="SM00382">
    <property type="entry name" value="AAA"/>
    <property type="match status" value="1"/>
</dbReference>
<dbReference type="InterPro" id="IPR003593">
    <property type="entry name" value="AAA+_ATPase"/>
</dbReference>
<keyword evidence="3" id="KW-1003">Cell membrane</keyword>
<dbReference type="STRING" id="1381081.BIY22_14860"/>
<name>A0A1Q9HP26_9VIBR</name>
<feature type="transmembrane region" description="Helical" evidence="9">
    <location>
        <begin position="38"/>
        <end position="61"/>
    </location>
</feature>
<sequence length="595" mass="66055">MKQHNATVAEQAIETVNWFDLWQRLSNLSGAYRKPLRLALLATFAASVLQGLAFACVMPIFDALFISQQPEQVWYWLIVMSLLGGACVLARWRAQGFDFKGDMSKVSHQLRAQLGRQLRIVPLERLRDKRTGELTATLLGNVDENLAYILTVANLLLSALVCPVVIALCAFYYDWRLALLLMLIFPALLPLYRWLAPKYSQGIDAYVRIHHQMNANIIEYVQGLEIIRSSGCVGDKAQQLQDNFRQLEQFQTKAQKSATKPSIWISSVFELGLLLVFAVGVSFVLLGWTQLPILAAIVVIVMRLAEPLSAFVGYTKIIHLIEASLLRIEALLAIQALPQLPAQVPNQYDIELKQVDFAYHDSPRPDLQALNLTIPARQLTALVGPSGAGKTTVTRMITRYADPQQGSVTIGGVDVRAIEPELLSQLVSVVFQDVYLFDDSILANIRMAKPDATFEQVTQAAKLANCHEFIEQLPLGYDTQVGDIGGRLSGGERQRISIARAILKDSPILILDEPTAALDTESEVAVQSAIDNLVKNKTVIVIAHRLSTIVSAGKIVVVEDGQVIEQGKHHDLLTQRGRYFDLWQAQSGAKHWGHK</sequence>
<evidence type="ECO:0000256" key="8">
    <source>
        <dbReference type="ARBA" id="ARBA00023136"/>
    </source>
</evidence>
<feature type="transmembrane region" description="Helical" evidence="9">
    <location>
        <begin position="179"/>
        <end position="196"/>
    </location>
</feature>
<dbReference type="Proteomes" id="UP000186313">
    <property type="component" value="Unassembled WGS sequence"/>
</dbReference>
<evidence type="ECO:0000256" key="2">
    <source>
        <dbReference type="ARBA" id="ARBA00022448"/>
    </source>
</evidence>
<feature type="transmembrane region" description="Helical" evidence="9">
    <location>
        <begin position="73"/>
        <end position="92"/>
    </location>
</feature>
<dbReference type="PROSITE" id="PS50929">
    <property type="entry name" value="ABC_TM1F"/>
    <property type="match status" value="1"/>
</dbReference>
<dbReference type="SUPFAM" id="SSF52540">
    <property type="entry name" value="P-loop containing nucleoside triphosphate hydrolases"/>
    <property type="match status" value="1"/>
</dbReference>
<dbReference type="GO" id="GO:0005524">
    <property type="term" value="F:ATP binding"/>
    <property type="evidence" value="ECO:0007669"/>
    <property type="project" value="UniProtKB-KW"/>
</dbReference>
<dbReference type="FunFam" id="3.40.50.300:FF:000221">
    <property type="entry name" value="Multidrug ABC transporter ATP-binding protein"/>
    <property type="match status" value="1"/>
</dbReference>
<gene>
    <name evidence="12" type="ORF">BIY22_14860</name>
</gene>
<dbReference type="RefSeq" id="WP_075706260.1">
    <property type="nucleotide sequence ID" value="NZ_MJMJ01000002.1"/>
</dbReference>
<evidence type="ECO:0000256" key="3">
    <source>
        <dbReference type="ARBA" id="ARBA00022475"/>
    </source>
</evidence>
<evidence type="ECO:0000313" key="12">
    <source>
        <dbReference type="EMBL" id="OLQ92607.1"/>
    </source>
</evidence>